<evidence type="ECO:0000256" key="1">
    <source>
        <dbReference type="ARBA" id="ARBA00008609"/>
    </source>
</evidence>
<dbReference type="SUPFAM" id="SSF101790">
    <property type="entry name" value="Aminomethyltransferase beta-barrel domain"/>
    <property type="match status" value="1"/>
</dbReference>
<dbReference type="Gene3D" id="2.40.30.110">
    <property type="entry name" value="Aminomethyltransferase beta-barrel domains"/>
    <property type="match status" value="1"/>
</dbReference>
<dbReference type="NCBIfam" id="TIGR00528">
    <property type="entry name" value="gcvT"/>
    <property type="match status" value="1"/>
</dbReference>
<name>A0A147JVP6_HADYE</name>
<dbReference type="InterPro" id="IPR013977">
    <property type="entry name" value="GcvT_C"/>
</dbReference>
<evidence type="ECO:0000256" key="5">
    <source>
        <dbReference type="HAMAP-Rule" id="MF_00259"/>
    </source>
</evidence>
<dbReference type="SUPFAM" id="SSF103025">
    <property type="entry name" value="Folate-binding domain"/>
    <property type="match status" value="1"/>
</dbReference>
<feature type="domain" description="GCVT N-terminal" evidence="7">
    <location>
        <begin position="17"/>
        <end position="276"/>
    </location>
</feature>
<dbReference type="HAMAP" id="MF_00259">
    <property type="entry name" value="GcvT"/>
    <property type="match status" value="1"/>
</dbReference>
<dbReference type="InterPro" id="IPR028896">
    <property type="entry name" value="GcvT/YgfZ/DmdA"/>
</dbReference>
<dbReference type="Gene3D" id="4.10.1250.10">
    <property type="entry name" value="Aminomethyltransferase fragment"/>
    <property type="match status" value="1"/>
</dbReference>
<evidence type="ECO:0000313" key="10">
    <source>
        <dbReference type="Proteomes" id="UP000074294"/>
    </source>
</evidence>
<comment type="catalytic activity">
    <reaction evidence="4 5">
        <text>N(6)-[(R)-S(8)-aminomethyldihydrolipoyl]-L-lysyl-[protein] + (6S)-5,6,7,8-tetrahydrofolate = N(6)-[(R)-dihydrolipoyl]-L-lysyl-[protein] + (6R)-5,10-methylene-5,6,7,8-tetrahydrofolate + NH4(+)</text>
        <dbReference type="Rhea" id="RHEA:16945"/>
        <dbReference type="Rhea" id="RHEA-COMP:10475"/>
        <dbReference type="Rhea" id="RHEA-COMP:10492"/>
        <dbReference type="ChEBI" id="CHEBI:15636"/>
        <dbReference type="ChEBI" id="CHEBI:28938"/>
        <dbReference type="ChEBI" id="CHEBI:57453"/>
        <dbReference type="ChEBI" id="CHEBI:83100"/>
        <dbReference type="ChEBI" id="CHEBI:83143"/>
        <dbReference type="EC" id="2.1.2.10"/>
    </reaction>
</comment>
<dbReference type="PIRSF" id="PIRSF006487">
    <property type="entry name" value="GcvT"/>
    <property type="match status" value="1"/>
</dbReference>
<organism evidence="9 10">
    <name type="scientific">Hadarchaeum yellowstonense</name>
    <dbReference type="NCBI Taxonomy" id="1776334"/>
    <lineage>
        <taxon>Archaea</taxon>
        <taxon>Methanobacteriati</taxon>
        <taxon>Candidatus Hadarchaeota</taxon>
        <taxon>Candidatus Hadarchaeia</taxon>
        <taxon>Candidatus Hadarchaeales</taxon>
        <taxon>Candidatus Hadarchaeaceae</taxon>
        <taxon>Candidatus Hadarchaeum</taxon>
    </lineage>
</organism>
<keyword evidence="3 5" id="KW-0808">Transferase</keyword>
<dbReference type="Pfam" id="PF01571">
    <property type="entry name" value="GCV_T"/>
    <property type="match status" value="1"/>
</dbReference>
<dbReference type="PANTHER" id="PTHR43757">
    <property type="entry name" value="AMINOMETHYLTRANSFERASE"/>
    <property type="match status" value="1"/>
</dbReference>
<dbReference type="Proteomes" id="UP000074294">
    <property type="component" value="Unassembled WGS sequence"/>
</dbReference>
<evidence type="ECO:0000256" key="3">
    <source>
        <dbReference type="ARBA" id="ARBA00022679"/>
    </source>
</evidence>
<dbReference type="FunFam" id="4.10.1250.10:FF:000001">
    <property type="entry name" value="Aminomethyltransferase"/>
    <property type="match status" value="1"/>
</dbReference>
<keyword evidence="2 5" id="KW-0032">Aminotransferase</keyword>
<dbReference type="GO" id="GO:0019464">
    <property type="term" value="P:glycine decarboxylation via glycine cleavage system"/>
    <property type="evidence" value="ECO:0007669"/>
    <property type="project" value="UniProtKB-UniRule"/>
</dbReference>
<dbReference type="GO" id="GO:0004047">
    <property type="term" value="F:aminomethyltransferase activity"/>
    <property type="evidence" value="ECO:0007669"/>
    <property type="project" value="UniProtKB-UniRule"/>
</dbReference>
<evidence type="ECO:0000256" key="2">
    <source>
        <dbReference type="ARBA" id="ARBA00022576"/>
    </source>
</evidence>
<feature type="binding site" evidence="6">
    <location>
        <position position="203"/>
    </location>
    <ligand>
        <name>substrate</name>
    </ligand>
</feature>
<comment type="function">
    <text evidence="5">The glycine cleavage system catalyzes the degradation of glycine.</text>
</comment>
<dbReference type="AlphaFoldDB" id="A0A147JVP6"/>
<evidence type="ECO:0000256" key="6">
    <source>
        <dbReference type="PIRSR" id="PIRSR006487-1"/>
    </source>
</evidence>
<dbReference type="GO" id="GO:0008483">
    <property type="term" value="F:transaminase activity"/>
    <property type="evidence" value="ECO:0007669"/>
    <property type="project" value="UniProtKB-KW"/>
</dbReference>
<dbReference type="NCBIfam" id="NF001567">
    <property type="entry name" value="PRK00389.1"/>
    <property type="match status" value="1"/>
</dbReference>
<dbReference type="EC" id="2.1.2.10" evidence="5"/>
<evidence type="ECO:0000256" key="4">
    <source>
        <dbReference type="ARBA" id="ARBA00047665"/>
    </source>
</evidence>
<accession>A0A147JVP6</accession>
<comment type="subunit">
    <text evidence="5">The glycine cleavage system is composed of four proteins: P, T, L and H.</text>
</comment>
<protein>
    <recommendedName>
        <fullName evidence="5">Probable aminomethyltransferase</fullName>
        <ecNumber evidence="5">2.1.2.10</ecNumber>
    </recommendedName>
    <alternativeName>
        <fullName evidence="5">Glycine cleavage system T protein</fullName>
    </alternativeName>
</protein>
<gene>
    <name evidence="5" type="primary">gcvT</name>
    <name evidence="9" type="ORF">APZ16_05255</name>
</gene>
<feature type="domain" description="Aminomethyltransferase C-terminal" evidence="8">
    <location>
        <begin position="297"/>
        <end position="371"/>
    </location>
</feature>
<dbReference type="Gene3D" id="3.30.1360.120">
    <property type="entry name" value="Probable tRNA modification gtpase trme, domain 1"/>
    <property type="match status" value="1"/>
</dbReference>
<evidence type="ECO:0000259" key="8">
    <source>
        <dbReference type="Pfam" id="PF08669"/>
    </source>
</evidence>
<evidence type="ECO:0000313" key="9">
    <source>
        <dbReference type="EMBL" id="KUO40494.1"/>
    </source>
</evidence>
<dbReference type="InterPro" id="IPR027266">
    <property type="entry name" value="TrmE/GcvT-like"/>
</dbReference>
<proteinExistence type="inferred from homology"/>
<dbReference type="Pfam" id="PF08669">
    <property type="entry name" value="GCV_T_C"/>
    <property type="match status" value="1"/>
</dbReference>
<dbReference type="PANTHER" id="PTHR43757:SF2">
    <property type="entry name" value="AMINOMETHYLTRANSFERASE, MITOCHONDRIAL"/>
    <property type="match status" value="1"/>
</dbReference>
<dbReference type="FunFam" id="3.30.70.1400:FF:000001">
    <property type="entry name" value="Aminomethyltransferase"/>
    <property type="match status" value="1"/>
</dbReference>
<reference evidence="9 10" key="1">
    <citation type="journal article" date="2016" name="Nat. Microbiol.">
        <title>Genomic inference of the metabolism of cosmopolitan subsurface Archaea, Hadesarchaea.</title>
        <authorList>
            <person name="Baker B.J."/>
            <person name="Saw J.H."/>
            <person name="Lind A.E."/>
            <person name="Lazar C.S."/>
            <person name="Hinrichs K.-U."/>
            <person name="Teske A.P."/>
            <person name="Ettema T.J."/>
        </authorList>
    </citation>
    <scope>NUCLEOTIDE SEQUENCE [LARGE SCALE GENOMIC DNA]</scope>
</reference>
<dbReference type="GO" id="GO:0005960">
    <property type="term" value="C:glycine cleavage complex"/>
    <property type="evidence" value="ECO:0007669"/>
    <property type="project" value="InterPro"/>
</dbReference>
<dbReference type="InterPro" id="IPR006223">
    <property type="entry name" value="GcvT"/>
</dbReference>
<dbReference type="Gene3D" id="3.30.70.1400">
    <property type="entry name" value="Aminomethyltransferase beta-barrel domains"/>
    <property type="match status" value="1"/>
</dbReference>
<dbReference type="EMBL" id="LQMQ01000040">
    <property type="protein sequence ID" value="KUO40494.1"/>
    <property type="molecule type" value="Genomic_DNA"/>
</dbReference>
<dbReference type="InterPro" id="IPR006222">
    <property type="entry name" value="GCVT_N"/>
</dbReference>
<comment type="caution">
    <text evidence="9">The sequence shown here is derived from an EMBL/GenBank/DDBJ whole genome shotgun (WGS) entry which is preliminary data.</text>
</comment>
<dbReference type="STRING" id="1776334.APZ16_05255"/>
<comment type="similarity">
    <text evidence="1 5">Belongs to the GcvT family.</text>
</comment>
<evidence type="ECO:0000259" key="7">
    <source>
        <dbReference type="Pfam" id="PF01571"/>
    </source>
</evidence>
<dbReference type="InterPro" id="IPR022903">
    <property type="entry name" value="GcvT_bac"/>
</dbReference>
<dbReference type="InterPro" id="IPR029043">
    <property type="entry name" value="GcvT/YgfZ_C"/>
</dbReference>
<sequence length="381" mass="42441">METDIGCEMMKTLHLASIHRSLGAQFIEFAGWEMPLSYSSLAEEHLAVRQAVGLFDVSHMGEFRVSGREALNFLQSVTTNDVSKLEVLGSQYSAVTNERGGTKDDILIYRLAEDDFIVVCNASNVEKIGSWFAEKNRYNAKIENITMTTTLFALQGPKAISTLQRLTDFDLTQIKRFKAAWVDVAGIKALVSRTGYTGEDGVELFLFDEPISDPRRAEKLWKAILEAGRDYGIKPCGLGARDTLRLEAGLCLYGNELTEEISPLEARIDFAVKLDKGDFIGREALLEQKKTGLKKIRIGLRMLEPGIPRQGYEILKDGEKIGWVSSGTFSPLLKVGIAMGYAPPEIKTGEIVSIKIHGRERGAMVVGWPFYNPDQYGFKRK</sequence>